<reference evidence="2" key="1">
    <citation type="submission" date="2022-10" db="EMBL/GenBank/DDBJ databases">
        <title>The complete genomes of actinobacterial strains from the NBC collection.</title>
        <authorList>
            <person name="Joergensen T.S."/>
            <person name="Alvarez Arevalo M."/>
            <person name="Sterndorff E.B."/>
            <person name="Faurdal D."/>
            <person name="Vuksanovic O."/>
            <person name="Mourched A.-S."/>
            <person name="Charusanti P."/>
            <person name="Shaw S."/>
            <person name="Blin K."/>
            <person name="Weber T."/>
        </authorList>
    </citation>
    <scope>NUCLEOTIDE SEQUENCE</scope>
    <source>
        <strain evidence="2">NBC_00222</strain>
    </source>
</reference>
<keyword evidence="3" id="KW-1185">Reference proteome</keyword>
<feature type="region of interest" description="Disordered" evidence="1">
    <location>
        <begin position="101"/>
        <end position="154"/>
    </location>
</feature>
<dbReference type="Proteomes" id="UP001432222">
    <property type="component" value="Chromosome"/>
</dbReference>
<gene>
    <name evidence="2" type="ORF">OHA16_25390</name>
</gene>
<proteinExistence type="predicted"/>
<evidence type="ECO:0008006" key="4">
    <source>
        <dbReference type="Google" id="ProtNLM"/>
    </source>
</evidence>
<organism evidence="2 3">
    <name type="scientific">Kitasatospora purpeofusca</name>
    <dbReference type="NCBI Taxonomy" id="67352"/>
    <lineage>
        <taxon>Bacteria</taxon>
        <taxon>Bacillati</taxon>
        <taxon>Actinomycetota</taxon>
        <taxon>Actinomycetes</taxon>
        <taxon>Kitasatosporales</taxon>
        <taxon>Streptomycetaceae</taxon>
        <taxon>Kitasatospora</taxon>
    </lineage>
</organism>
<dbReference type="RefSeq" id="WP_328956669.1">
    <property type="nucleotide sequence ID" value="NZ_CP108110.1"/>
</dbReference>
<evidence type="ECO:0000313" key="2">
    <source>
        <dbReference type="EMBL" id="WUQ86006.1"/>
    </source>
</evidence>
<feature type="compositionally biased region" description="Low complexity" evidence="1">
    <location>
        <begin position="126"/>
        <end position="145"/>
    </location>
</feature>
<accession>A0ABZ1U499</accession>
<evidence type="ECO:0000256" key="1">
    <source>
        <dbReference type="SAM" id="MobiDB-lite"/>
    </source>
</evidence>
<dbReference type="EMBL" id="CP108110">
    <property type="protein sequence ID" value="WUQ86006.1"/>
    <property type="molecule type" value="Genomic_DNA"/>
</dbReference>
<sequence>MATGNGTGSGTGSTGGAGRGYRVEVEQLRAFAAQVRLLLAEFQHHADGTATHGRSGIGPKALGTFAEATDLHGRYQTMRDGLRDVLDQLQEAVDEAQKKAELTATNYEEQEHRTKTKLKLGDDGWSVASPSATSTAAYARTTAPAQHDDGKGVR</sequence>
<evidence type="ECO:0000313" key="3">
    <source>
        <dbReference type="Proteomes" id="UP001432222"/>
    </source>
</evidence>
<name>A0ABZ1U499_9ACTN</name>
<protein>
    <recommendedName>
        <fullName evidence="4">Excreted virulence factor EspC (Type VII ESX diderm)</fullName>
    </recommendedName>
</protein>